<accession>A0A8S3S977</accession>
<comment type="caution">
    <text evidence="2">The sequence shown here is derived from an EMBL/GenBank/DDBJ whole genome shotgun (WGS) entry which is preliminary data.</text>
</comment>
<proteinExistence type="predicted"/>
<protein>
    <submittedName>
        <fullName evidence="2">Uncharacterized protein</fullName>
    </submittedName>
</protein>
<feature type="region of interest" description="Disordered" evidence="1">
    <location>
        <begin position="1"/>
        <end position="38"/>
    </location>
</feature>
<sequence length="276" mass="31272">MDSWQKGGVSQPVCRQPLRGPACTDEEEGGHPTTHGLGRVLTCRQPLRGPACTDEEEGGHHTTHGLGRVLTCRQPLRGPPAQMKRRRTPHHSWLGQGRQPLRGPPAQMKRRRTPHHSWLGQGRQPLRGPPAQMKRRRTPHHSWLGQGRQPLRGPPAQMKRRRTPHHSWLGQGRQPLRGPACTDEEEGGHHTTHGLGRVLTRRQPLRGPPAQMKREEDTTPLMAWAGFSHVGIIPSLQFFFKLCLYSIGNKICFFWNSLKKTEALFIEKLQQERVGI</sequence>
<feature type="region of interest" description="Disordered" evidence="1">
    <location>
        <begin position="72"/>
        <end position="195"/>
    </location>
</feature>
<dbReference type="OrthoDB" id="10578633at2759"/>
<evidence type="ECO:0000256" key="1">
    <source>
        <dbReference type="SAM" id="MobiDB-lite"/>
    </source>
</evidence>
<dbReference type="Proteomes" id="UP000683360">
    <property type="component" value="Unassembled WGS sequence"/>
</dbReference>
<reference evidence="2" key="1">
    <citation type="submission" date="2021-03" db="EMBL/GenBank/DDBJ databases">
        <authorList>
            <person name="Bekaert M."/>
        </authorList>
    </citation>
    <scope>NUCLEOTIDE SEQUENCE</scope>
</reference>
<dbReference type="AlphaFoldDB" id="A0A8S3S977"/>
<name>A0A8S3S977_MYTED</name>
<gene>
    <name evidence="2" type="ORF">MEDL_28558</name>
</gene>
<organism evidence="2 3">
    <name type="scientific">Mytilus edulis</name>
    <name type="common">Blue mussel</name>
    <dbReference type="NCBI Taxonomy" id="6550"/>
    <lineage>
        <taxon>Eukaryota</taxon>
        <taxon>Metazoa</taxon>
        <taxon>Spiralia</taxon>
        <taxon>Lophotrochozoa</taxon>
        <taxon>Mollusca</taxon>
        <taxon>Bivalvia</taxon>
        <taxon>Autobranchia</taxon>
        <taxon>Pteriomorphia</taxon>
        <taxon>Mytilida</taxon>
        <taxon>Mytiloidea</taxon>
        <taxon>Mytilidae</taxon>
        <taxon>Mytilinae</taxon>
        <taxon>Mytilus</taxon>
    </lineage>
</organism>
<dbReference type="EMBL" id="CAJPWZ010001421">
    <property type="protein sequence ID" value="CAG2214739.1"/>
    <property type="molecule type" value="Genomic_DNA"/>
</dbReference>
<evidence type="ECO:0000313" key="3">
    <source>
        <dbReference type="Proteomes" id="UP000683360"/>
    </source>
</evidence>
<evidence type="ECO:0000313" key="2">
    <source>
        <dbReference type="EMBL" id="CAG2214739.1"/>
    </source>
</evidence>
<keyword evidence="3" id="KW-1185">Reference proteome</keyword>